<sequence>MEPRQSTVLENDMATAPNPIQAASEPITPRPSTTMEPVAAISNGSDSALPDRASTALPGTTVGIQGEDSPAPASPVNQPIIATKTESAHDSMVTVRLSGPEDPLTVEASVGSSHPGLSRKSIAIQEHESINTMAETVSDGKIALEGVEPVTGNPAIGPNLQDELAAVAEGDESGTAVTESESSSIERDDAVIPTPELNQESTNNHTASSPPDSDDVVNWESLQKREDEQLNEETADNTALLLARLEQENAKLATNPKSVKARLIDNKRKSRPPSMAQLRNMVTGPTPSALRYSMLPPPPMTDLEFYAALVKDYEQTAARLPTLLSHKIRKGIPPPLRGVVWTSMSGARDVALEEQFEYLSGESSPFECIISKDLGRSFPGVDMFREADGEGQRMLGRVLKCYSIYDPEIGYCQGLAFLVGPLLMHMPDKQAFCVLVRLMENYDLRSCFLPDLSGLHVRIWQFNQLIHEHLPVLSNHLDDLQVDPVYVSQWFLSFFGTAAPLPFLFRIYDVLFAEGSTETLLRVALSLMRKNERRLLACTELDGVLALCLSRGLWDCYNYNADEFIQDVVSLSDIVNRERLVALEQAYYRESTQLKLGSPNAARQTSDVSTAASRFLGRFTSSISSGPTSSKSQSQPPAVPTPSSISSSSTITPTTNDSTTAPSNAASSAASTAASSVTNSPGLAAPSRPTSMLRRSTSKQSLASTLNSMEAHSTSTSTSSAASVLSSASTEATSISRDSHIPQQTQQSAVKGGTADDRYIEELLLSLSDLQRQQVLLAEQLQREREEREEDRQAVKKLLHGLQENGAVQASPDAESSESGTGQLAALVSSVENRFNDDTENTASLIAETKTELRDQLARTKEQLNNELAKSQDQSRREADLQQEISSLKEQLRASQSHVRTAFQDKQRLEKQIHSMRARASAVDNNTSSPDQTAIGGAIGGATEWFGRATGTGAGAAGGLRELKLGRSLSTPSQASQAGSGSPPSLKRASSIFTTASARGPGSRESLVPPSTSAPSSEHEALLLELVQAKTAEAIARQEADEAKQKLKTLRESLGLGPGDSIPAAQPNSGAAGGASAAASAAMGMFGRLTTTTVTASAKTGAASAAAPPAAPTPVPTPPAGGAAAAGGFWGWRRG</sequence>
<dbReference type="Gene3D" id="1.10.472.80">
    <property type="entry name" value="Ypt/Rab-GAP domain of gyp1p, domain 3"/>
    <property type="match status" value="1"/>
</dbReference>
<feature type="compositionally biased region" description="Low complexity" evidence="4">
    <location>
        <begin position="623"/>
        <end position="681"/>
    </location>
</feature>
<dbReference type="PANTHER" id="PTHR47219">
    <property type="entry name" value="RAB GTPASE-ACTIVATING PROTEIN 1-LIKE"/>
    <property type="match status" value="1"/>
</dbReference>
<dbReference type="SMART" id="SM00164">
    <property type="entry name" value="TBC"/>
    <property type="match status" value="1"/>
</dbReference>
<feature type="compositionally biased region" description="Gly residues" evidence="4">
    <location>
        <begin position="1124"/>
        <end position="1135"/>
    </location>
</feature>
<keyword evidence="1" id="KW-0343">GTPase activation</keyword>
<feature type="region of interest" description="Disordered" evidence="4">
    <location>
        <begin position="168"/>
        <end position="216"/>
    </location>
</feature>
<feature type="region of interest" description="Disordered" evidence="4">
    <location>
        <begin position="1054"/>
        <end position="1074"/>
    </location>
</feature>
<evidence type="ECO:0000313" key="6">
    <source>
        <dbReference type="Proteomes" id="UP000515153"/>
    </source>
</evidence>
<keyword evidence="6" id="KW-1185">Reference proteome</keyword>
<dbReference type="InterPro" id="IPR035969">
    <property type="entry name" value="Rab-GAP_TBC_sf"/>
</dbReference>
<feature type="domain" description="Rab-GAP TBC" evidence="5">
    <location>
        <begin position="331"/>
        <end position="515"/>
    </location>
</feature>
<dbReference type="GO" id="GO:0005096">
    <property type="term" value="F:GTPase activator activity"/>
    <property type="evidence" value="ECO:0007669"/>
    <property type="project" value="UniProtKB-KW"/>
</dbReference>
<dbReference type="Proteomes" id="UP000515153">
    <property type="component" value="Chromosome VI"/>
</dbReference>
<keyword evidence="2 3" id="KW-0175">Coiled coil</keyword>
<dbReference type="SUPFAM" id="SSF47923">
    <property type="entry name" value="Ypt/Rab-GAP domain of gyp1p"/>
    <property type="match status" value="2"/>
</dbReference>
<feature type="coiled-coil region" evidence="3">
    <location>
        <begin position="1026"/>
        <end position="1053"/>
    </location>
</feature>
<dbReference type="Gene3D" id="1.10.10.750">
    <property type="entry name" value="Ypt/Rab-GAP domain of gyp1p, domain 1"/>
    <property type="match status" value="1"/>
</dbReference>
<dbReference type="FunFam" id="1.10.8.270:FF:000001">
    <property type="entry name" value="TBC1 domain family member 1"/>
    <property type="match status" value="1"/>
</dbReference>
<feature type="compositionally biased region" description="Polar residues" evidence="4">
    <location>
        <begin position="923"/>
        <end position="932"/>
    </location>
</feature>
<reference evidence="7" key="2">
    <citation type="submission" date="2019-10" db="EMBL/GenBank/DDBJ databases">
        <authorList>
            <consortium name="NCBI Genome Project"/>
        </authorList>
    </citation>
    <scope>NUCLEOTIDE SEQUENCE</scope>
    <source>
        <strain evidence="7">NI907</strain>
    </source>
</reference>
<evidence type="ECO:0000313" key="7">
    <source>
        <dbReference type="RefSeq" id="XP_030976786.1"/>
    </source>
</evidence>
<evidence type="ECO:0000256" key="4">
    <source>
        <dbReference type="SAM" id="MobiDB-lite"/>
    </source>
</evidence>
<dbReference type="FunFam" id="1.10.472.80:FF:000027">
    <property type="entry name" value="GTPase activating protein (Evi5)"/>
    <property type="match status" value="1"/>
</dbReference>
<dbReference type="KEGG" id="pgri:PgNI_11481"/>
<reference evidence="7" key="3">
    <citation type="submission" date="2025-08" db="UniProtKB">
        <authorList>
            <consortium name="RefSeq"/>
        </authorList>
    </citation>
    <scope>IDENTIFICATION</scope>
    <source>
        <strain evidence="7">NI907</strain>
    </source>
</reference>
<dbReference type="PANTHER" id="PTHR47219:SF9">
    <property type="entry name" value="GTPASE ACTIVATING PROTEIN AND CENTROSOME-ASSOCIATED, ISOFORM B"/>
    <property type="match status" value="1"/>
</dbReference>
<feature type="compositionally biased region" description="Polar residues" evidence="4">
    <location>
        <begin position="196"/>
        <end position="211"/>
    </location>
</feature>
<dbReference type="GeneID" id="41966352"/>
<evidence type="ECO:0000256" key="2">
    <source>
        <dbReference type="ARBA" id="ARBA00023054"/>
    </source>
</evidence>
<proteinExistence type="predicted"/>
<feature type="region of interest" description="Disordered" evidence="4">
    <location>
        <begin position="803"/>
        <end position="823"/>
    </location>
</feature>
<gene>
    <name evidence="7" type="ORF">PgNI_11481</name>
</gene>
<feature type="compositionally biased region" description="Low complexity" evidence="4">
    <location>
        <begin position="1099"/>
        <end position="1108"/>
    </location>
</feature>
<reference evidence="6 7" key="1">
    <citation type="journal article" date="2019" name="Mol. Biol. Evol.">
        <title>Blast fungal genomes show frequent chromosomal changes, gene gains and losses, and effector gene turnover.</title>
        <authorList>
            <person name="Gomez Luciano L.B."/>
            <person name="Jason Tsai I."/>
            <person name="Chuma I."/>
            <person name="Tosa Y."/>
            <person name="Chen Y.H."/>
            <person name="Li J.Y."/>
            <person name="Li M.Y."/>
            <person name="Jade Lu M.Y."/>
            <person name="Nakayashiki H."/>
            <person name="Li W.H."/>
        </authorList>
    </citation>
    <scope>NUCLEOTIDE SEQUENCE [LARGE SCALE GENOMIC DNA]</scope>
    <source>
        <strain evidence="6 7">NI907</strain>
    </source>
</reference>
<feature type="compositionally biased region" description="Polar residues" evidence="4">
    <location>
        <begin position="688"/>
        <end position="710"/>
    </location>
</feature>
<feature type="region of interest" description="Disordered" evidence="4">
    <location>
        <begin position="968"/>
        <end position="1018"/>
    </location>
</feature>
<feature type="compositionally biased region" description="Polar residues" evidence="4">
    <location>
        <begin position="968"/>
        <end position="983"/>
    </location>
</feature>
<feature type="region of interest" description="Disordered" evidence="4">
    <location>
        <begin position="914"/>
        <end position="936"/>
    </location>
</feature>
<feature type="region of interest" description="Disordered" evidence="4">
    <location>
        <begin position="623"/>
        <end position="753"/>
    </location>
</feature>
<feature type="region of interest" description="Disordered" evidence="4">
    <location>
        <begin position="1"/>
        <end position="77"/>
    </location>
</feature>
<feature type="region of interest" description="Disordered" evidence="4">
    <location>
        <begin position="1099"/>
        <end position="1135"/>
    </location>
</feature>
<dbReference type="GO" id="GO:0031267">
    <property type="term" value="F:small GTPase binding"/>
    <property type="evidence" value="ECO:0007669"/>
    <property type="project" value="TreeGrafter"/>
</dbReference>
<protein>
    <recommendedName>
        <fullName evidence="5">Rab-GAP TBC domain-containing protein</fullName>
    </recommendedName>
</protein>
<evidence type="ECO:0000256" key="3">
    <source>
        <dbReference type="SAM" id="Coils"/>
    </source>
</evidence>
<name>A0A6P8APF1_PYRGI</name>
<evidence type="ECO:0000259" key="5">
    <source>
        <dbReference type="PROSITE" id="PS50086"/>
    </source>
</evidence>
<dbReference type="AlphaFoldDB" id="A0A6P8APF1"/>
<evidence type="ECO:0000256" key="1">
    <source>
        <dbReference type="ARBA" id="ARBA00022468"/>
    </source>
</evidence>
<dbReference type="InterPro" id="IPR050302">
    <property type="entry name" value="Rab_GAP_TBC_domain"/>
</dbReference>
<dbReference type="PROSITE" id="PS50086">
    <property type="entry name" value="TBC_RABGAP"/>
    <property type="match status" value="1"/>
</dbReference>
<accession>A0A6P8APF1</accession>
<feature type="compositionally biased region" description="Pro residues" evidence="4">
    <location>
        <begin position="1109"/>
        <end position="1119"/>
    </location>
</feature>
<dbReference type="InterPro" id="IPR000195">
    <property type="entry name" value="Rab-GAP-TBC_dom"/>
</dbReference>
<feature type="compositionally biased region" description="Low complexity" evidence="4">
    <location>
        <begin position="711"/>
        <end position="734"/>
    </location>
</feature>
<dbReference type="RefSeq" id="XP_030976786.1">
    <property type="nucleotide sequence ID" value="XM_031131447.1"/>
</dbReference>
<dbReference type="Pfam" id="PF00566">
    <property type="entry name" value="RabGAP-TBC"/>
    <property type="match status" value="1"/>
</dbReference>
<dbReference type="FunFam" id="1.10.10.750:FF:000003">
    <property type="entry name" value="GTPase activating protein (Evi5)"/>
    <property type="match status" value="1"/>
</dbReference>
<organism evidence="6 7">
    <name type="scientific">Pyricularia grisea</name>
    <name type="common">Crabgrass-specific blast fungus</name>
    <name type="synonym">Magnaporthe grisea</name>
    <dbReference type="NCBI Taxonomy" id="148305"/>
    <lineage>
        <taxon>Eukaryota</taxon>
        <taxon>Fungi</taxon>
        <taxon>Dikarya</taxon>
        <taxon>Ascomycota</taxon>
        <taxon>Pezizomycotina</taxon>
        <taxon>Sordariomycetes</taxon>
        <taxon>Sordariomycetidae</taxon>
        <taxon>Magnaporthales</taxon>
        <taxon>Pyriculariaceae</taxon>
        <taxon>Pyricularia</taxon>
    </lineage>
</organism>
<dbReference type="Gene3D" id="1.10.8.270">
    <property type="entry name" value="putative rabgap domain of human tbc1 domain family member 14 like domains"/>
    <property type="match status" value="1"/>
</dbReference>